<dbReference type="EMBL" id="MU129060">
    <property type="protein sequence ID" value="KAF9508374.1"/>
    <property type="molecule type" value="Genomic_DNA"/>
</dbReference>
<proteinExistence type="predicted"/>
<sequence length="50" mass="5840">MDAIRLTIQVQFRALYIYNRVAIINFGLVDSLVDLVAHSNFVPDEYHKPY</sequence>
<reference evidence="1" key="1">
    <citation type="journal article" date="2020" name="Nat. Commun.">
        <title>Large-scale genome sequencing of mycorrhizal fungi provides insights into the early evolution of symbiotic traits.</title>
        <authorList>
            <person name="Miyauchi S."/>
            <person name="Kiss E."/>
            <person name="Kuo A."/>
            <person name="Drula E."/>
            <person name="Kohler A."/>
            <person name="Sanchez-Garcia M."/>
            <person name="Morin E."/>
            <person name="Andreopoulos B."/>
            <person name="Barry K.W."/>
            <person name="Bonito G."/>
            <person name="Buee M."/>
            <person name="Carver A."/>
            <person name="Chen C."/>
            <person name="Cichocki N."/>
            <person name="Clum A."/>
            <person name="Culley D."/>
            <person name="Crous P.W."/>
            <person name="Fauchery L."/>
            <person name="Girlanda M."/>
            <person name="Hayes R.D."/>
            <person name="Keri Z."/>
            <person name="LaButti K."/>
            <person name="Lipzen A."/>
            <person name="Lombard V."/>
            <person name="Magnuson J."/>
            <person name="Maillard F."/>
            <person name="Murat C."/>
            <person name="Nolan M."/>
            <person name="Ohm R.A."/>
            <person name="Pangilinan J."/>
            <person name="Pereira M.F."/>
            <person name="Perotto S."/>
            <person name="Peter M."/>
            <person name="Pfister S."/>
            <person name="Riley R."/>
            <person name="Sitrit Y."/>
            <person name="Stielow J.B."/>
            <person name="Szollosi G."/>
            <person name="Zifcakova L."/>
            <person name="Stursova M."/>
            <person name="Spatafora J.W."/>
            <person name="Tedersoo L."/>
            <person name="Vaario L.M."/>
            <person name="Yamada A."/>
            <person name="Yan M."/>
            <person name="Wang P."/>
            <person name="Xu J."/>
            <person name="Bruns T."/>
            <person name="Baldrian P."/>
            <person name="Vilgalys R."/>
            <person name="Dunand C."/>
            <person name="Henrissat B."/>
            <person name="Grigoriev I.V."/>
            <person name="Hibbett D."/>
            <person name="Nagy L.G."/>
            <person name="Martin F.M."/>
        </authorList>
    </citation>
    <scope>NUCLEOTIDE SEQUENCE</scope>
    <source>
        <strain evidence="1">UP504</strain>
    </source>
</reference>
<dbReference type="AlphaFoldDB" id="A0A9P6DRE7"/>
<keyword evidence="2" id="KW-1185">Reference proteome</keyword>
<accession>A0A9P6DRE7</accession>
<dbReference type="Proteomes" id="UP000886523">
    <property type="component" value="Unassembled WGS sequence"/>
</dbReference>
<comment type="caution">
    <text evidence="1">The sequence shown here is derived from an EMBL/GenBank/DDBJ whole genome shotgun (WGS) entry which is preliminary data.</text>
</comment>
<evidence type="ECO:0000313" key="2">
    <source>
        <dbReference type="Proteomes" id="UP000886523"/>
    </source>
</evidence>
<name>A0A9P6DRE7_9AGAM</name>
<gene>
    <name evidence="1" type="ORF">BS47DRAFT_1350411</name>
</gene>
<protein>
    <submittedName>
        <fullName evidence="1">Uncharacterized protein</fullName>
    </submittedName>
</protein>
<organism evidence="1 2">
    <name type="scientific">Hydnum rufescens UP504</name>
    <dbReference type="NCBI Taxonomy" id="1448309"/>
    <lineage>
        <taxon>Eukaryota</taxon>
        <taxon>Fungi</taxon>
        <taxon>Dikarya</taxon>
        <taxon>Basidiomycota</taxon>
        <taxon>Agaricomycotina</taxon>
        <taxon>Agaricomycetes</taxon>
        <taxon>Cantharellales</taxon>
        <taxon>Hydnaceae</taxon>
        <taxon>Hydnum</taxon>
    </lineage>
</organism>
<evidence type="ECO:0000313" key="1">
    <source>
        <dbReference type="EMBL" id="KAF9508374.1"/>
    </source>
</evidence>